<dbReference type="Pfam" id="PF02310">
    <property type="entry name" value="B12-binding"/>
    <property type="match status" value="1"/>
</dbReference>
<dbReference type="InterPro" id="IPR006158">
    <property type="entry name" value="Cobalamin-bd"/>
</dbReference>
<keyword evidence="6" id="KW-1133">Transmembrane helix</keyword>
<dbReference type="InterPro" id="IPR051198">
    <property type="entry name" value="BchE-like"/>
</dbReference>
<dbReference type="InterPro" id="IPR058240">
    <property type="entry name" value="rSAM_sf"/>
</dbReference>
<dbReference type="PANTHER" id="PTHR43409">
    <property type="entry name" value="ANAEROBIC MAGNESIUM-PROTOPORPHYRIN IX MONOMETHYL ESTER CYCLASE-RELATED"/>
    <property type="match status" value="1"/>
</dbReference>
<evidence type="ECO:0000256" key="5">
    <source>
        <dbReference type="ARBA" id="ARBA00023014"/>
    </source>
</evidence>
<dbReference type="EMBL" id="BARU01025011">
    <property type="protein sequence ID" value="GAH55929.1"/>
    <property type="molecule type" value="Genomic_DNA"/>
</dbReference>
<feature type="domain" description="B12-binding" evidence="7">
    <location>
        <begin position="12"/>
        <end position="144"/>
    </location>
</feature>
<comment type="cofactor">
    <cofactor evidence="1">
        <name>[4Fe-4S] cluster</name>
        <dbReference type="ChEBI" id="CHEBI:49883"/>
    </cofactor>
</comment>
<keyword evidence="6" id="KW-0812">Transmembrane</keyword>
<dbReference type="SFLD" id="SFLDG01082">
    <property type="entry name" value="B12-binding_domain_containing"/>
    <property type="match status" value="1"/>
</dbReference>
<dbReference type="PANTHER" id="PTHR43409:SF7">
    <property type="entry name" value="BLL1977 PROTEIN"/>
    <property type="match status" value="1"/>
</dbReference>
<dbReference type="GO" id="GO:0003824">
    <property type="term" value="F:catalytic activity"/>
    <property type="evidence" value="ECO:0007669"/>
    <property type="project" value="InterPro"/>
</dbReference>
<gene>
    <name evidence="8" type="ORF">S03H2_40349</name>
</gene>
<dbReference type="GO" id="GO:0051536">
    <property type="term" value="F:iron-sulfur cluster binding"/>
    <property type="evidence" value="ECO:0007669"/>
    <property type="project" value="UniProtKB-KW"/>
</dbReference>
<name>X1HQ15_9ZZZZ</name>
<keyword evidence="2" id="KW-0949">S-adenosyl-L-methionine</keyword>
<feature type="transmembrane region" description="Helical" evidence="6">
    <location>
        <begin position="20"/>
        <end position="40"/>
    </location>
</feature>
<dbReference type="GO" id="GO:0046872">
    <property type="term" value="F:metal ion binding"/>
    <property type="evidence" value="ECO:0007669"/>
    <property type="project" value="UniProtKB-KW"/>
</dbReference>
<evidence type="ECO:0000313" key="8">
    <source>
        <dbReference type="EMBL" id="GAH55929.1"/>
    </source>
</evidence>
<evidence type="ECO:0000259" key="7">
    <source>
        <dbReference type="PROSITE" id="PS51332"/>
    </source>
</evidence>
<comment type="caution">
    <text evidence="8">The sequence shown here is derived from an EMBL/GenBank/DDBJ whole genome shotgun (WGS) entry which is preliminary data.</text>
</comment>
<evidence type="ECO:0000256" key="2">
    <source>
        <dbReference type="ARBA" id="ARBA00022691"/>
    </source>
</evidence>
<dbReference type="AlphaFoldDB" id="X1HQ15"/>
<sequence>MSGETDVILVYPNTRIGRAFWGDIFMPISLLAVAAPLVNAAHKIKIIDQRVEKNWKNLLLRYLKEEPVCVGVSCMTGPQIKYALEVSKLVRENSTAPIVWGGVHPSLLPSQSLDNDFVDIVVEGEGEETFFELFQVLNNRLPLSRVKGVWYKENGELKKNPQRPFTDLNKQPPLSYQLLDIEKYEAVNYGNRYFSFLTSRGCPQKCAFCYNTSFNKGQWR</sequence>
<keyword evidence="3" id="KW-0479">Metal-binding</keyword>
<feature type="non-terminal residue" evidence="8">
    <location>
        <position position="220"/>
    </location>
</feature>
<dbReference type="InterPro" id="IPR007197">
    <property type="entry name" value="rSAM"/>
</dbReference>
<evidence type="ECO:0000256" key="1">
    <source>
        <dbReference type="ARBA" id="ARBA00001966"/>
    </source>
</evidence>
<organism evidence="8">
    <name type="scientific">marine sediment metagenome</name>
    <dbReference type="NCBI Taxonomy" id="412755"/>
    <lineage>
        <taxon>unclassified sequences</taxon>
        <taxon>metagenomes</taxon>
        <taxon>ecological metagenomes</taxon>
    </lineage>
</organism>
<reference evidence="8" key="1">
    <citation type="journal article" date="2014" name="Front. Microbiol.">
        <title>High frequency of phylogenetically diverse reductive dehalogenase-homologous genes in deep subseafloor sedimentary metagenomes.</title>
        <authorList>
            <person name="Kawai M."/>
            <person name="Futagami T."/>
            <person name="Toyoda A."/>
            <person name="Takaki Y."/>
            <person name="Nishi S."/>
            <person name="Hori S."/>
            <person name="Arai W."/>
            <person name="Tsubouchi T."/>
            <person name="Morono Y."/>
            <person name="Uchiyama I."/>
            <person name="Ito T."/>
            <person name="Fujiyama A."/>
            <person name="Inagaki F."/>
            <person name="Takami H."/>
        </authorList>
    </citation>
    <scope>NUCLEOTIDE SEQUENCE</scope>
    <source>
        <strain evidence="8">Expedition CK06-06</strain>
    </source>
</reference>
<protein>
    <recommendedName>
        <fullName evidence="7">B12-binding domain-containing protein</fullName>
    </recommendedName>
</protein>
<dbReference type="PROSITE" id="PS51332">
    <property type="entry name" value="B12_BINDING"/>
    <property type="match status" value="1"/>
</dbReference>
<keyword evidence="6" id="KW-0472">Membrane</keyword>
<accession>X1HQ15</accession>
<proteinExistence type="predicted"/>
<evidence type="ECO:0000256" key="4">
    <source>
        <dbReference type="ARBA" id="ARBA00023004"/>
    </source>
</evidence>
<dbReference type="Gene3D" id="3.40.50.280">
    <property type="entry name" value="Cobalamin-binding domain"/>
    <property type="match status" value="1"/>
</dbReference>
<dbReference type="SFLD" id="SFLDS00029">
    <property type="entry name" value="Radical_SAM"/>
    <property type="match status" value="1"/>
</dbReference>
<dbReference type="CDD" id="cd02068">
    <property type="entry name" value="radical_SAM_B12_BD"/>
    <property type="match status" value="1"/>
</dbReference>
<keyword evidence="5" id="KW-0411">Iron-sulfur</keyword>
<dbReference type="GO" id="GO:0031419">
    <property type="term" value="F:cobalamin binding"/>
    <property type="evidence" value="ECO:0007669"/>
    <property type="project" value="InterPro"/>
</dbReference>
<dbReference type="InterPro" id="IPR036724">
    <property type="entry name" value="Cobalamin-bd_sf"/>
</dbReference>
<dbReference type="SUPFAM" id="SSF52242">
    <property type="entry name" value="Cobalamin (vitamin B12)-binding domain"/>
    <property type="match status" value="1"/>
</dbReference>
<evidence type="ECO:0000256" key="6">
    <source>
        <dbReference type="SAM" id="Phobius"/>
    </source>
</evidence>
<evidence type="ECO:0000256" key="3">
    <source>
        <dbReference type="ARBA" id="ARBA00022723"/>
    </source>
</evidence>
<keyword evidence="4" id="KW-0408">Iron</keyword>
<dbReference type="SUPFAM" id="SSF102114">
    <property type="entry name" value="Radical SAM enzymes"/>
    <property type="match status" value="1"/>
</dbReference>